<name>A0A7K7TJK0_9TYRA</name>
<dbReference type="PANTHER" id="PTHR12109">
    <property type="entry name" value="RING FINGER PROTEIN 141-RELATED"/>
    <property type="match status" value="1"/>
</dbReference>
<evidence type="ECO:0000259" key="6">
    <source>
        <dbReference type="PROSITE" id="PS50089"/>
    </source>
</evidence>
<keyword evidence="2 4" id="KW-0863">Zinc-finger</keyword>
<keyword evidence="3" id="KW-0862">Zinc</keyword>
<evidence type="ECO:0000256" key="3">
    <source>
        <dbReference type="ARBA" id="ARBA00022833"/>
    </source>
</evidence>
<feature type="region of interest" description="Disordered" evidence="5">
    <location>
        <begin position="75"/>
        <end position="118"/>
    </location>
</feature>
<reference evidence="7 8" key="1">
    <citation type="submission" date="2019-09" db="EMBL/GenBank/DDBJ databases">
        <title>Bird 10,000 Genomes (B10K) Project - Family phase.</title>
        <authorList>
            <person name="Zhang G."/>
        </authorList>
    </citation>
    <scope>NUCLEOTIDE SEQUENCE [LARGE SCALE GENOMIC DNA]</scope>
    <source>
        <strain evidence="7">B10K-DU-030-41</strain>
        <tissue evidence="7">Muscle</tissue>
    </source>
</reference>
<evidence type="ECO:0000256" key="4">
    <source>
        <dbReference type="PROSITE-ProRule" id="PRU00175"/>
    </source>
</evidence>
<gene>
    <name evidence="7" type="primary">Topors_3</name>
    <name evidence="7" type="ORF">SAPAEN_R12995</name>
</gene>
<dbReference type="SMART" id="SM00184">
    <property type="entry name" value="RING"/>
    <property type="match status" value="1"/>
</dbReference>
<dbReference type="InterPro" id="IPR017907">
    <property type="entry name" value="Znf_RING_CS"/>
</dbReference>
<dbReference type="InterPro" id="IPR047126">
    <property type="entry name" value="RNF141-like"/>
</dbReference>
<dbReference type="AlphaFoldDB" id="A0A7K7TJK0"/>
<feature type="non-terminal residue" evidence="7">
    <location>
        <position position="351"/>
    </location>
</feature>
<feature type="compositionally biased region" description="Low complexity" evidence="5">
    <location>
        <begin position="234"/>
        <end position="251"/>
    </location>
</feature>
<dbReference type="GO" id="GO:0008270">
    <property type="term" value="F:zinc ion binding"/>
    <property type="evidence" value="ECO:0007669"/>
    <property type="project" value="UniProtKB-KW"/>
</dbReference>
<evidence type="ECO:0000313" key="7">
    <source>
        <dbReference type="EMBL" id="NXA16234.1"/>
    </source>
</evidence>
<keyword evidence="7" id="KW-0436">Ligase</keyword>
<feature type="compositionally biased region" description="Polar residues" evidence="5">
    <location>
        <begin position="310"/>
        <end position="320"/>
    </location>
</feature>
<dbReference type="EMBL" id="VZSY01003782">
    <property type="protein sequence ID" value="NXA16234.1"/>
    <property type="molecule type" value="Genomic_DNA"/>
</dbReference>
<dbReference type="GO" id="GO:0016874">
    <property type="term" value="F:ligase activity"/>
    <property type="evidence" value="ECO:0007669"/>
    <property type="project" value="UniProtKB-KW"/>
</dbReference>
<keyword evidence="1" id="KW-0479">Metal-binding</keyword>
<protein>
    <submittedName>
        <fullName evidence="7">TOPRS ligase</fullName>
    </submittedName>
</protein>
<evidence type="ECO:0000256" key="5">
    <source>
        <dbReference type="SAM" id="MobiDB-lite"/>
    </source>
</evidence>
<dbReference type="PROSITE" id="PS00518">
    <property type="entry name" value="ZF_RING_1"/>
    <property type="match status" value="1"/>
</dbReference>
<comment type="caution">
    <text evidence="7">The sequence shown here is derived from an EMBL/GenBank/DDBJ whole genome shotgun (WGS) entry which is preliminary data.</text>
</comment>
<dbReference type="OrthoDB" id="21204at2759"/>
<feature type="non-terminal residue" evidence="7">
    <location>
        <position position="1"/>
    </location>
</feature>
<feature type="domain" description="RING-type" evidence="6">
    <location>
        <begin position="9"/>
        <end position="48"/>
    </location>
</feature>
<dbReference type="InterPro" id="IPR001841">
    <property type="entry name" value="Znf_RING"/>
</dbReference>
<dbReference type="SUPFAM" id="SSF57850">
    <property type="entry name" value="RING/U-box"/>
    <property type="match status" value="1"/>
</dbReference>
<evidence type="ECO:0000256" key="1">
    <source>
        <dbReference type="ARBA" id="ARBA00022723"/>
    </source>
</evidence>
<evidence type="ECO:0000256" key="2">
    <source>
        <dbReference type="ARBA" id="ARBA00022771"/>
    </source>
</evidence>
<dbReference type="Proteomes" id="UP000589485">
    <property type="component" value="Unassembled WGS sequence"/>
</dbReference>
<dbReference type="PROSITE" id="PS50089">
    <property type="entry name" value="ZF_RING_2"/>
    <property type="match status" value="1"/>
</dbReference>
<dbReference type="InterPro" id="IPR013083">
    <property type="entry name" value="Znf_RING/FYVE/PHD"/>
</dbReference>
<accession>A0A7K7TJK0</accession>
<keyword evidence="8" id="KW-1185">Reference proteome</keyword>
<dbReference type="Gene3D" id="3.30.40.10">
    <property type="entry name" value="Zinc/RING finger domain, C3HC4 (zinc finger)"/>
    <property type="match status" value="1"/>
</dbReference>
<proteinExistence type="predicted"/>
<feature type="region of interest" description="Disordered" evidence="5">
    <location>
        <begin position="217"/>
        <end position="351"/>
    </location>
</feature>
<evidence type="ECO:0000313" key="8">
    <source>
        <dbReference type="Proteomes" id="UP000589485"/>
    </source>
</evidence>
<dbReference type="Pfam" id="PF13923">
    <property type="entry name" value="zf-C3HC4_2"/>
    <property type="match status" value="1"/>
</dbReference>
<organism evidence="7 8">
    <name type="scientific">Sapayoa aenigma</name>
    <name type="common">broad-billed sapayoa</name>
    <dbReference type="NCBI Taxonomy" id="239371"/>
    <lineage>
        <taxon>Eukaryota</taxon>
        <taxon>Metazoa</taxon>
        <taxon>Chordata</taxon>
        <taxon>Craniata</taxon>
        <taxon>Vertebrata</taxon>
        <taxon>Euteleostomi</taxon>
        <taxon>Archelosauria</taxon>
        <taxon>Archosauria</taxon>
        <taxon>Dinosauria</taxon>
        <taxon>Saurischia</taxon>
        <taxon>Theropoda</taxon>
        <taxon>Coelurosauria</taxon>
        <taxon>Aves</taxon>
        <taxon>Neognathae</taxon>
        <taxon>Neoaves</taxon>
        <taxon>Telluraves</taxon>
        <taxon>Australaves</taxon>
        <taxon>Passeriformes</taxon>
        <taxon>Tyrannidae</taxon>
        <taxon>Sapayoa</taxon>
    </lineage>
</organism>
<feature type="compositionally biased region" description="Low complexity" evidence="5">
    <location>
        <begin position="283"/>
        <end position="293"/>
    </location>
</feature>
<sequence>MATDTDCTCPICQDTWKDVASARPCRHRFCLGCILRWSSRNSSCPLCRRTIETVRFSEQDEQDYIQLVIRSPGASTEARSQAGRAPGHLDENSSQLPVVSPPSSPQSTLFPPEQRAAGPEPVGGLLPNTWAELFRRQQQLLDPTRPWLHQRLEGIYRGQWWLIEAVESSILRYLCIYGPDAEILAERLLVFLGEHTALLTHDLINVIASQCSEEAQRLLHSQTAEDEDDSPEASTSSSSSSTSSRLISSRSQEATPISCPAGSNLEEEAGTLGSALQSGPSCPQSEPIPAEPEQPQEELEQPMVVAGPSAQGSSHSSFTLGQDRGCSPGAAQCAQKRRAPSPLDSPQPSKK</sequence>